<evidence type="ECO:0000313" key="3">
    <source>
        <dbReference type="Proteomes" id="UP001501074"/>
    </source>
</evidence>
<evidence type="ECO:0000313" key="2">
    <source>
        <dbReference type="EMBL" id="GAA3603483.1"/>
    </source>
</evidence>
<gene>
    <name evidence="2" type="ORF">GCM10022223_18910</name>
</gene>
<reference evidence="3" key="1">
    <citation type="journal article" date="2019" name="Int. J. Syst. Evol. Microbiol.">
        <title>The Global Catalogue of Microorganisms (GCM) 10K type strain sequencing project: providing services to taxonomists for standard genome sequencing and annotation.</title>
        <authorList>
            <consortium name="The Broad Institute Genomics Platform"/>
            <consortium name="The Broad Institute Genome Sequencing Center for Infectious Disease"/>
            <person name="Wu L."/>
            <person name="Ma J."/>
        </authorList>
    </citation>
    <scope>NUCLEOTIDE SEQUENCE [LARGE SCALE GENOMIC DNA]</scope>
    <source>
        <strain evidence="3">JCM 16902</strain>
    </source>
</reference>
<name>A0ABP6ZAM4_9ACTN</name>
<protein>
    <submittedName>
        <fullName evidence="2">Uncharacterized protein</fullName>
    </submittedName>
</protein>
<evidence type="ECO:0000256" key="1">
    <source>
        <dbReference type="SAM" id="MobiDB-lite"/>
    </source>
</evidence>
<proteinExistence type="predicted"/>
<sequence>MTSTSVGASGPPPEAELHRETSAPAVGSPTGGPTRLTAGQFRRHLSSQHIPVKYVATLDTGEFQVYLPAGIAPRQFQALLEGIEALPEVRSAQRPSIGRGADVLFVTPSWLPMGQIEGSP</sequence>
<feature type="region of interest" description="Disordered" evidence="1">
    <location>
        <begin position="1"/>
        <end position="37"/>
    </location>
</feature>
<accession>A0ABP6ZAM4</accession>
<dbReference type="Proteomes" id="UP001501074">
    <property type="component" value="Unassembled WGS sequence"/>
</dbReference>
<comment type="caution">
    <text evidence="2">The sequence shown here is derived from an EMBL/GenBank/DDBJ whole genome shotgun (WGS) entry which is preliminary data.</text>
</comment>
<organism evidence="2 3">
    <name type="scientific">Kineosporia mesophila</name>
    <dbReference type="NCBI Taxonomy" id="566012"/>
    <lineage>
        <taxon>Bacteria</taxon>
        <taxon>Bacillati</taxon>
        <taxon>Actinomycetota</taxon>
        <taxon>Actinomycetes</taxon>
        <taxon>Kineosporiales</taxon>
        <taxon>Kineosporiaceae</taxon>
        <taxon>Kineosporia</taxon>
    </lineage>
</organism>
<keyword evidence="3" id="KW-1185">Reference proteome</keyword>
<dbReference type="EMBL" id="BAAAZO010000003">
    <property type="protein sequence ID" value="GAA3603483.1"/>
    <property type="molecule type" value="Genomic_DNA"/>
</dbReference>